<protein>
    <recommendedName>
        <fullName evidence="1">Glycosyltransferase 2-like domain-containing protein</fullName>
    </recommendedName>
</protein>
<dbReference type="InterPro" id="IPR029044">
    <property type="entry name" value="Nucleotide-diphossugar_trans"/>
</dbReference>
<dbReference type="PANTHER" id="PTHR43685">
    <property type="entry name" value="GLYCOSYLTRANSFERASE"/>
    <property type="match status" value="1"/>
</dbReference>
<gene>
    <name evidence="2" type="ORF">GCM10011501_05620</name>
</gene>
<proteinExistence type="predicted"/>
<dbReference type="InterPro" id="IPR001173">
    <property type="entry name" value="Glyco_trans_2-like"/>
</dbReference>
<reference evidence="3" key="1">
    <citation type="journal article" date="2019" name="Int. J. Syst. Evol. Microbiol.">
        <title>The Global Catalogue of Microorganisms (GCM) 10K type strain sequencing project: providing services to taxonomists for standard genome sequencing and annotation.</title>
        <authorList>
            <consortium name="The Broad Institute Genomics Platform"/>
            <consortium name="The Broad Institute Genome Sequencing Center for Infectious Disease"/>
            <person name="Wu L."/>
            <person name="Ma J."/>
        </authorList>
    </citation>
    <scope>NUCLEOTIDE SEQUENCE [LARGE SCALE GENOMIC DNA]</scope>
    <source>
        <strain evidence="3">CGMCC 1.15922</strain>
    </source>
</reference>
<evidence type="ECO:0000259" key="1">
    <source>
        <dbReference type="Pfam" id="PF00535"/>
    </source>
</evidence>
<sequence>MDSIPLVSVYIATHNRVNLLKRALNSVLAQTYKNIEIIVADDGSKDETSQVIQEYIKDHKIVYVKNEKPKGACSARNLAINIAQGEYITGLDDDDEFLPDRVAHLVKLFEQGQYSCVASPYAEFTSNGLIERTLDDGDISLQKLLHSNVIGNQILTKTTYLRDINGFDPQMPAFQDYDTWVRLVAAYGPAYKSSTITYIWYTDHEENRISKSMSKRQIALKRFIGKHDTYMTMRHKDSMLILSKKIKNEAYSLSEFIELTNKDNFKMSLSYFVNTNMSWLKHAFDKIRFK</sequence>
<keyword evidence="3" id="KW-1185">Reference proteome</keyword>
<dbReference type="Proteomes" id="UP000626370">
    <property type="component" value="Unassembled WGS sequence"/>
</dbReference>
<dbReference type="PANTHER" id="PTHR43685:SF11">
    <property type="entry name" value="GLYCOSYLTRANSFERASE TAGX-RELATED"/>
    <property type="match status" value="1"/>
</dbReference>
<comment type="caution">
    <text evidence="2">The sequence shown here is derived from an EMBL/GenBank/DDBJ whole genome shotgun (WGS) entry which is preliminary data.</text>
</comment>
<organism evidence="2 3">
    <name type="scientific">Thalassotalea profundi</name>
    <dbReference type="NCBI Taxonomy" id="2036687"/>
    <lineage>
        <taxon>Bacteria</taxon>
        <taxon>Pseudomonadati</taxon>
        <taxon>Pseudomonadota</taxon>
        <taxon>Gammaproteobacteria</taxon>
        <taxon>Alteromonadales</taxon>
        <taxon>Colwelliaceae</taxon>
        <taxon>Thalassotalea</taxon>
    </lineage>
</organism>
<dbReference type="Gene3D" id="3.90.550.10">
    <property type="entry name" value="Spore Coat Polysaccharide Biosynthesis Protein SpsA, Chain A"/>
    <property type="match status" value="1"/>
</dbReference>
<dbReference type="EMBL" id="BNAH01000002">
    <property type="protein sequence ID" value="GHE80564.1"/>
    <property type="molecule type" value="Genomic_DNA"/>
</dbReference>
<evidence type="ECO:0000313" key="2">
    <source>
        <dbReference type="EMBL" id="GHE80564.1"/>
    </source>
</evidence>
<dbReference type="Pfam" id="PF00535">
    <property type="entry name" value="Glycos_transf_2"/>
    <property type="match status" value="1"/>
</dbReference>
<dbReference type="CDD" id="cd00761">
    <property type="entry name" value="Glyco_tranf_GTA_type"/>
    <property type="match status" value="1"/>
</dbReference>
<dbReference type="InterPro" id="IPR050834">
    <property type="entry name" value="Glycosyltransf_2"/>
</dbReference>
<evidence type="ECO:0000313" key="3">
    <source>
        <dbReference type="Proteomes" id="UP000626370"/>
    </source>
</evidence>
<dbReference type="SUPFAM" id="SSF53448">
    <property type="entry name" value="Nucleotide-diphospho-sugar transferases"/>
    <property type="match status" value="1"/>
</dbReference>
<accession>A0ABQ3IHB4</accession>
<feature type="domain" description="Glycosyltransferase 2-like" evidence="1">
    <location>
        <begin position="8"/>
        <end position="134"/>
    </location>
</feature>
<name>A0ABQ3IHB4_9GAMM</name>
<dbReference type="RefSeq" id="WP_189376587.1">
    <property type="nucleotide sequence ID" value="NZ_BNAH01000002.1"/>
</dbReference>